<feature type="transmembrane region" description="Helical" evidence="3">
    <location>
        <begin position="157"/>
        <end position="180"/>
    </location>
</feature>
<accession>A0A4V1ZHD3</accession>
<comment type="caution">
    <text evidence="5">The sequence shown here is derived from an EMBL/GenBank/DDBJ whole genome shotgun (WGS) entry which is preliminary data.</text>
</comment>
<dbReference type="Gene3D" id="1.10.287.950">
    <property type="entry name" value="Methyl-accepting chemotaxis protein"/>
    <property type="match status" value="1"/>
</dbReference>
<proteinExistence type="predicted"/>
<feature type="transmembrane region" description="Helical" evidence="3">
    <location>
        <begin position="47"/>
        <end position="65"/>
    </location>
</feature>
<dbReference type="GO" id="GO:0007165">
    <property type="term" value="P:signal transduction"/>
    <property type="evidence" value="ECO:0007669"/>
    <property type="project" value="UniProtKB-KW"/>
</dbReference>
<dbReference type="OrthoDB" id="3378718at2"/>
<dbReference type="GO" id="GO:0016020">
    <property type="term" value="C:membrane"/>
    <property type="evidence" value="ECO:0007669"/>
    <property type="project" value="InterPro"/>
</dbReference>
<dbReference type="PANTHER" id="PTHR32089:SF112">
    <property type="entry name" value="LYSOZYME-LIKE PROTEIN-RELATED"/>
    <property type="match status" value="1"/>
</dbReference>
<feature type="transmembrane region" description="Helical" evidence="3">
    <location>
        <begin position="85"/>
        <end position="106"/>
    </location>
</feature>
<dbReference type="PANTHER" id="PTHR32089">
    <property type="entry name" value="METHYL-ACCEPTING CHEMOTAXIS PROTEIN MCPB"/>
    <property type="match status" value="1"/>
</dbReference>
<feature type="domain" description="Methyl-accepting transducer" evidence="4">
    <location>
        <begin position="244"/>
        <end position="469"/>
    </location>
</feature>
<evidence type="ECO:0000313" key="6">
    <source>
        <dbReference type="Proteomes" id="UP000293764"/>
    </source>
</evidence>
<name>A0A4V1ZHD3_9MICO</name>
<keyword evidence="1 2" id="KW-0807">Transducer</keyword>
<dbReference type="EMBL" id="SDWW01000013">
    <property type="protein sequence ID" value="RYV51644.1"/>
    <property type="molecule type" value="Genomic_DNA"/>
</dbReference>
<gene>
    <name evidence="5" type="ORF">EUA98_06990</name>
</gene>
<dbReference type="SMART" id="SM00283">
    <property type="entry name" value="MA"/>
    <property type="match status" value="1"/>
</dbReference>
<protein>
    <recommendedName>
        <fullName evidence="4">Methyl-accepting transducer domain-containing protein</fullName>
    </recommendedName>
</protein>
<organism evidence="5 6">
    <name type="scientific">Pengzhenrongella frigida</name>
    <dbReference type="NCBI Taxonomy" id="1259133"/>
    <lineage>
        <taxon>Bacteria</taxon>
        <taxon>Bacillati</taxon>
        <taxon>Actinomycetota</taxon>
        <taxon>Actinomycetes</taxon>
        <taxon>Micrococcales</taxon>
        <taxon>Pengzhenrongella</taxon>
    </lineage>
</organism>
<dbReference type="AlphaFoldDB" id="A0A4V1ZHD3"/>
<sequence length="469" mass="48087">MNHVRIAASKDTLTMTMPTRPTRSGAMNLLPLGIPLSDQHWNQRHRLILVVLALHLPILAALAVFGGQGTQAAHGAHGGGGGGGISAMALLEFGVLVLLPGLIALVPGNRTLASSAAALALLGTSATMVELLGGATSAHFSFFVSLAFIALYQSWPVYLLAVAFTAIHHVAMALWMPMNLFTPGSPEASNPVMWALVHAVFILAGAAGQVTFWRFAEASQIDAAEAETQAKNVLAEQLLSEQEGTLSRETAAREIAEALDQQRADRAGIDAQLEVLSGATHTVSGGVSAAAEAVSSIDTAIREISGNVTSASTVAGGAVGLVRETSDAIAQLSSEVEQIGRLVDAIAGIAAQTNLLALNATIEAARAGDAGKGFAVVAAEVKTLARDTATATETIGALSLRIQTETDSALASMVQVSSVIEQINGYTTSIAAAVEEQSATTALTRATFADVAEGATNIASAVQELASRT</sequence>
<keyword evidence="3" id="KW-1133">Transmembrane helix</keyword>
<feature type="transmembrane region" description="Helical" evidence="3">
    <location>
        <begin position="118"/>
        <end position="151"/>
    </location>
</feature>
<dbReference type="Proteomes" id="UP000293764">
    <property type="component" value="Unassembled WGS sequence"/>
</dbReference>
<evidence type="ECO:0000313" key="5">
    <source>
        <dbReference type="EMBL" id="RYV51644.1"/>
    </source>
</evidence>
<evidence type="ECO:0000256" key="3">
    <source>
        <dbReference type="SAM" id="Phobius"/>
    </source>
</evidence>
<dbReference type="SUPFAM" id="SSF58104">
    <property type="entry name" value="Methyl-accepting chemotaxis protein (MCP) signaling domain"/>
    <property type="match status" value="1"/>
</dbReference>
<keyword evidence="3" id="KW-0812">Transmembrane</keyword>
<dbReference type="RefSeq" id="WP_130101961.1">
    <property type="nucleotide sequence ID" value="NZ_SDWW01000013.1"/>
</dbReference>
<evidence type="ECO:0000256" key="1">
    <source>
        <dbReference type="ARBA" id="ARBA00023224"/>
    </source>
</evidence>
<evidence type="ECO:0000259" key="4">
    <source>
        <dbReference type="PROSITE" id="PS50111"/>
    </source>
</evidence>
<feature type="transmembrane region" description="Helical" evidence="3">
    <location>
        <begin position="192"/>
        <end position="213"/>
    </location>
</feature>
<evidence type="ECO:0000256" key="2">
    <source>
        <dbReference type="PROSITE-ProRule" id="PRU00284"/>
    </source>
</evidence>
<dbReference type="InterPro" id="IPR004089">
    <property type="entry name" value="MCPsignal_dom"/>
</dbReference>
<keyword evidence="6" id="KW-1185">Reference proteome</keyword>
<reference evidence="5 6" key="1">
    <citation type="submission" date="2019-01" db="EMBL/GenBank/DDBJ databases">
        <title>Novel species of Cellulomonas.</title>
        <authorList>
            <person name="Liu Q."/>
            <person name="Xin Y.-H."/>
        </authorList>
    </citation>
    <scope>NUCLEOTIDE SEQUENCE [LARGE SCALE GENOMIC DNA]</scope>
    <source>
        <strain evidence="5 6">HLT2-17</strain>
    </source>
</reference>
<dbReference type="PROSITE" id="PS50111">
    <property type="entry name" value="CHEMOTAXIS_TRANSDUC_2"/>
    <property type="match status" value="1"/>
</dbReference>
<keyword evidence="3" id="KW-0472">Membrane</keyword>
<dbReference type="Pfam" id="PF00015">
    <property type="entry name" value="MCPsignal"/>
    <property type="match status" value="1"/>
</dbReference>